<feature type="transmembrane region" description="Helical" evidence="1">
    <location>
        <begin position="15"/>
        <end position="34"/>
    </location>
</feature>
<reference evidence="2 3" key="1">
    <citation type="submission" date="2020-04" db="EMBL/GenBank/DDBJ databases">
        <title>Flammeovirga sp. SR4, a novel species isolated from seawater.</title>
        <authorList>
            <person name="Wang X."/>
        </authorList>
    </citation>
    <scope>NUCLEOTIDE SEQUENCE [LARGE SCALE GENOMIC DNA]</scope>
    <source>
        <strain evidence="2 3">ATCC 23126</strain>
    </source>
</reference>
<accession>A0A7X9P2W5</accession>
<keyword evidence="3" id="KW-1185">Reference proteome</keyword>
<evidence type="ECO:0008006" key="4">
    <source>
        <dbReference type="Google" id="ProtNLM"/>
    </source>
</evidence>
<sequence length="259" mass="29668">MKEKKSLSNLFSQKGIGSILVLIGLLIVFVLYTVTRRNVYSTDGQLVINVTNYNAPRFVEDTEVKDAITKMNLERKDLNQISIKEIENSLNAIQFVRKAEVSRDVSNNLIIDIEQDRPIARVITPSGKSTYVNKEGKLIGLSKKYAARVLLITGEGAEKLMSHKYWSEEVYGQNLLYFINKLSNDRFWNAQLTQLDLNRDMSIIAYPQVGKERIEFGKPLAFDQKLGKLKVYYNTILTSKGWNVYKKIKLQYDGQIVCN</sequence>
<dbReference type="EMBL" id="JABANE010000025">
    <property type="protein sequence ID" value="NME68561.1"/>
    <property type="molecule type" value="Genomic_DNA"/>
</dbReference>
<dbReference type="Proteomes" id="UP000576082">
    <property type="component" value="Unassembled WGS sequence"/>
</dbReference>
<proteinExistence type="predicted"/>
<dbReference type="RefSeq" id="WP_169656862.1">
    <property type="nucleotide sequence ID" value="NZ_JABANE010000025.1"/>
</dbReference>
<keyword evidence="1" id="KW-0812">Transmembrane</keyword>
<organism evidence="2 3">
    <name type="scientific">Flammeovirga aprica JL-4</name>
    <dbReference type="NCBI Taxonomy" id="694437"/>
    <lineage>
        <taxon>Bacteria</taxon>
        <taxon>Pseudomonadati</taxon>
        <taxon>Bacteroidota</taxon>
        <taxon>Cytophagia</taxon>
        <taxon>Cytophagales</taxon>
        <taxon>Flammeovirgaceae</taxon>
        <taxon>Flammeovirga</taxon>
    </lineage>
</organism>
<evidence type="ECO:0000313" key="3">
    <source>
        <dbReference type="Proteomes" id="UP000576082"/>
    </source>
</evidence>
<comment type="caution">
    <text evidence="2">The sequence shown here is derived from an EMBL/GenBank/DDBJ whole genome shotgun (WGS) entry which is preliminary data.</text>
</comment>
<name>A0A7X9P2W5_9BACT</name>
<protein>
    <recommendedName>
        <fullName evidence="4">Cell division protein FtsQ</fullName>
    </recommendedName>
</protein>
<keyword evidence="1" id="KW-1133">Transmembrane helix</keyword>
<evidence type="ECO:0000313" key="2">
    <source>
        <dbReference type="EMBL" id="NME68561.1"/>
    </source>
</evidence>
<gene>
    <name evidence="2" type="ORF">HHU12_11375</name>
</gene>
<keyword evidence="1" id="KW-0472">Membrane</keyword>
<evidence type="ECO:0000256" key="1">
    <source>
        <dbReference type="SAM" id="Phobius"/>
    </source>
</evidence>
<dbReference type="AlphaFoldDB" id="A0A7X9P2W5"/>